<gene>
    <name evidence="4" type="ORF">B7H17_17395</name>
</gene>
<evidence type="ECO:0000313" key="4">
    <source>
        <dbReference type="EMBL" id="ORL62827.1"/>
    </source>
</evidence>
<dbReference type="RefSeq" id="WP_084857996.1">
    <property type="nucleotide sequence ID" value="NZ_JAOTEI010000016.1"/>
</dbReference>
<dbReference type="InterPro" id="IPR037401">
    <property type="entry name" value="SnoaL-like"/>
</dbReference>
<dbReference type="Gene3D" id="3.10.450.50">
    <property type="match status" value="1"/>
</dbReference>
<keyword evidence="4" id="KW-0413">Isomerase</keyword>
<dbReference type="InterPro" id="IPR032710">
    <property type="entry name" value="NTF2-like_dom_sf"/>
</dbReference>
<dbReference type="EMBL" id="NBWC01000025">
    <property type="protein sequence ID" value="ORL62827.1"/>
    <property type="molecule type" value="Genomic_DNA"/>
</dbReference>
<dbReference type="AlphaFoldDB" id="A0A1X0ZT06"/>
<dbReference type="OrthoDB" id="459617at2"/>
<dbReference type="Proteomes" id="UP000193675">
    <property type="component" value="Unassembled WGS sequence"/>
</dbReference>
<dbReference type="GO" id="GO:0016853">
    <property type="term" value="F:isomerase activity"/>
    <property type="evidence" value="ECO:0007669"/>
    <property type="project" value="UniProtKB-KW"/>
</dbReference>
<feature type="active site" description="Proton donor" evidence="1">
    <location>
        <position position="14"/>
    </location>
</feature>
<comment type="caution">
    <text evidence="4">The sequence shown here is derived from an EMBL/GenBank/DDBJ whole genome shotgun (WGS) entry which is preliminary data.</text>
</comment>
<name>A0A1X0ZT06_PSEPU</name>
<organism evidence="4 5">
    <name type="scientific">Pseudomonas putida</name>
    <name type="common">Arthrobacter siderocapsulatus</name>
    <dbReference type="NCBI Taxonomy" id="303"/>
    <lineage>
        <taxon>Bacteria</taxon>
        <taxon>Pseudomonadati</taxon>
        <taxon>Pseudomonadota</taxon>
        <taxon>Gammaproteobacteria</taxon>
        <taxon>Pseudomonadales</taxon>
        <taxon>Pseudomonadaceae</taxon>
        <taxon>Pseudomonas</taxon>
    </lineage>
</organism>
<reference evidence="4 5" key="1">
    <citation type="submission" date="2017-04" db="EMBL/GenBank/DDBJ databases">
        <title>Presence of VIM-2 positive Pseudomonas species in chickens and their surrounding environment.</title>
        <authorList>
            <person name="Zhang R."/>
        </authorList>
    </citation>
    <scope>NUCLEOTIDE SEQUENCE [LARGE SCALE GENOMIC DNA]</scope>
    <source>
        <strain evidence="4 5">DZ-C18</strain>
    </source>
</reference>
<dbReference type="CDD" id="cd00781">
    <property type="entry name" value="ketosteroid_isomerase"/>
    <property type="match status" value="1"/>
</dbReference>
<accession>A0A1X0ZT06</accession>
<evidence type="ECO:0000313" key="5">
    <source>
        <dbReference type="Proteomes" id="UP000193675"/>
    </source>
</evidence>
<feature type="binding site" evidence="2">
    <location>
        <position position="101"/>
    </location>
    <ligand>
        <name>substrate</name>
    </ligand>
</feature>
<evidence type="ECO:0000259" key="3">
    <source>
        <dbReference type="Pfam" id="PF12680"/>
    </source>
</evidence>
<dbReference type="Pfam" id="PF12680">
    <property type="entry name" value="SnoaL_2"/>
    <property type="match status" value="1"/>
</dbReference>
<feature type="domain" description="SnoaL-like" evidence="3">
    <location>
        <begin position="12"/>
        <end position="113"/>
    </location>
</feature>
<proteinExistence type="predicted"/>
<evidence type="ECO:0000256" key="1">
    <source>
        <dbReference type="PIRSR" id="PIRSR639256-1"/>
    </source>
</evidence>
<dbReference type="InterPro" id="IPR039256">
    <property type="entry name" value="Ketosteroid_isomerase"/>
</dbReference>
<evidence type="ECO:0000256" key="2">
    <source>
        <dbReference type="PIRSR" id="PIRSR639256-2"/>
    </source>
</evidence>
<dbReference type="SUPFAM" id="SSF54427">
    <property type="entry name" value="NTF2-like"/>
    <property type="match status" value="1"/>
</dbReference>
<sequence length="126" mass="13890">MPTAQQVQAIMQRYVERVDAGDIDGILQLYAENATVEDPVGQAPLQGIDQIAEFYRQGLGQMKVSATLTGPVRASHSGCGAMPFRVDMQWQGQDCSLHVIDVMTFDEQGLISSMKAYWSEVNVVPR</sequence>
<protein>
    <submittedName>
        <fullName evidence="4">Steroid delta-isomerase</fullName>
    </submittedName>
</protein>
<feature type="active site" description="Proton acceptor" evidence="1">
    <location>
        <position position="38"/>
    </location>
</feature>